<dbReference type="OrthoDB" id="4150826at2759"/>
<protein>
    <submittedName>
        <fullName evidence="2">Uncharacterized protein</fullName>
    </submittedName>
</protein>
<accession>A0A072PGJ5</accession>
<feature type="compositionally biased region" description="Polar residues" evidence="1">
    <location>
        <begin position="97"/>
        <end position="110"/>
    </location>
</feature>
<evidence type="ECO:0000256" key="1">
    <source>
        <dbReference type="SAM" id="MobiDB-lite"/>
    </source>
</evidence>
<feature type="compositionally biased region" description="Basic and acidic residues" evidence="1">
    <location>
        <begin position="486"/>
        <end position="496"/>
    </location>
</feature>
<reference evidence="2 3" key="1">
    <citation type="submission" date="2013-03" db="EMBL/GenBank/DDBJ databases">
        <title>The Genome Sequence of Exophiala aquamarina CBS 119918.</title>
        <authorList>
            <consortium name="The Broad Institute Genomics Platform"/>
            <person name="Cuomo C."/>
            <person name="de Hoog S."/>
            <person name="Gorbushina A."/>
            <person name="Walker B."/>
            <person name="Young S.K."/>
            <person name="Zeng Q."/>
            <person name="Gargeya S."/>
            <person name="Fitzgerald M."/>
            <person name="Haas B."/>
            <person name="Abouelleil A."/>
            <person name="Allen A.W."/>
            <person name="Alvarado L."/>
            <person name="Arachchi H.M."/>
            <person name="Berlin A.M."/>
            <person name="Chapman S.B."/>
            <person name="Gainer-Dewar J."/>
            <person name="Goldberg J."/>
            <person name="Griggs A."/>
            <person name="Gujja S."/>
            <person name="Hansen M."/>
            <person name="Howarth C."/>
            <person name="Imamovic A."/>
            <person name="Ireland A."/>
            <person name="Larimer J."/>
            <person name="McCowan C."/>
            <person name="Murphy C."/>
            <person name="Pearson M."/>
            <person name="Poon T.W."/>
            <person name="Priest M."/>
            <person name="Roberts A."/>
            <person name="Saif S."/>
            <person name="Shea T."/>
            <person name="Sisk P."/>
            <person name="Sykes S."/>
            <person name="Wortman J."/>
            <person name="Nusbaum C."/>
            <person name="Birren B."/>
        </authorList>
    </citation>
    <scope>NUCLEOTIDE SEQUENCE [LARGE SCALE GENOMIC DNA]</scope>
    <source>
        <strain evidence="2 3">CBS 119918</strain>
    </source>
</reference>
<feature type="region of interest" description="Disordered" evidence="1">
    <location>
        <begin position="484"/>
        <end position="528"/>
    </location>
</feature>
<dbReference type="EMBL" id="AMGV01000003">
    <property type="protein sequence ID" value="KEF58981.1"/>
    <property type="molecule type" value="Genomic_DNA"/>
</dbReference>
<gene>
    <name evidence="2" type="ORF">A1O9_03824</name>
</gene>
<feature type="region of interest" description="Disordered" evidence="1">
    <location>
        <begin position="92"/>
        <end position="115"/>
    </location>
</feature>
<organism evidence="2 3">
    <name type="scientific">Exophiala aquamarina CBS 119918</name>
    <dbReference type="NCBI Taxonomy" id="1182545"/>
    <lineage>
        <taxon>Eukaryota</taxon>
        <taxon>Fungi</taxon>
        <taxon>Dikarya</taxon>
        <taxon>Ascomycota</taxon>
        <taxon>Pezizomycotina</taxon>
        <taxon>Eurotiomycetes</taxon>
        <taxon>Chaetothyriomycetidae</taxon>
        <taxon>Chaetothyriales</taxon>
        <taxon>Herpotrichiellaceae</taxon>
        <taxon>Exophiala</taxon>
    </lineage>
</organism>
<dbReference type="AlphaFoldDB" id="A0A072PGJ5"/>
<evidence type="ECO:0000313" key="3">
    <source>
        <dbReference type="Proteomes" id="UP000027920"/>
    </source>
</evidence>
<sequence length="528" mass="59220">MTAQSCVAENRIANRRTRQARSRARRLARMKKTMPEGIRGTKRRKLRDQESLNLEDCSFRCEERGYHLDPDVHIGSDNPHIVDPFSVLDLDTADPYETNTSTPSDYNSSPARPETPDYQYSKCGYANSAMSSEKTIFKVEDVALTDANTDYLAPGFPLIPFTPEQTPFVRMPGSFSNSSDNDDHSISKFLLNDIRIPSPSLYHKSERRSIFGTGKADILEVPVFELAHGQSKPEPDFVTYRNTGLDDVTFAAQNSHDADDVESIAAKQALLRFQFPQPDDSGENEKHIAYERSDQLASGPNHLVQENGEDHSWRMLGASDVLDMPSGFGVNASQDDIRKNTQSQSPNIILESTRHCEDDNLIFPELSVSPCDQTMNVMHWSNNIAVSWNRSTADSSSSGLETEVASTTPPSPYRDLVLAISYPRTCTVSSGGLWYCSGTSKLPMVEYHHKEERKVQRTQGLRPILFPDEQSRLPRTKEYAVVLAKTSEKPEIRSDDLSTPPKSPNDVQPRRSLILNTDEDNESYFTPS</sequence>
<dbReference type="RefSeq" id="XP_013261571.1">
    <property type="nucleotide sequence ID" value="XM_013406117.1"/>
</dbReference>
<dbReference type="VEuPathDB" id="FungiDB:A1O9_03824"/>
<name>A0A072PGJ5_9EURO</name>
<dbReference type="Proteomes" id="UP000027920">
    <property type="component" value="Unassembled WGS sequence"/>
</dbReference>
<keyword evidence="3" id="KW-1185">Reference proteome</keyword>
<dbReference type="HOGENOM" id="CLU_515831_0_0_1"/>
<comment type="caution">
    <text evidence="2">The sequence shown here is derived from an EMBL/GenBank/DDBJ whole genome shotgun (WGS) entry which is preliminary data.</text>
</comment>
<dbReference type="GeneID" id="25278758"/>
<evidence type="ECO:0000313" key="2">
    <source>
        <dbReference type="EMBL" id="KEF58981.1"/>
    </source>
</evidence>
<proteinExistence type="predicted"/>